<dbReference type="PANTHER" id="PTHR33171:SF17">
    <property type="entry name" value="LARA-LIKE N-TERMINAL DOMAIN-CONTAINING PROTEIN"/>
    <property type="match status" value="1"/>
</dbReference>
<gene>
    <name evidence="2" type="ORF">Mal48_24760</name>
</gene>
<dbReference type="Proteomes" id="UP000315724">
    <property type="component" value="Chromosome"/>
</dbReference>
<evidence type="ECO:0000259" key="1">
    <source>
        <dbReference type="Pfam" id="PF09861"/>
    </source>
</evidence>
<dbReference type="InterPro" id="IPR018657">
    <property type="entry name" value="LarA-like_N"/>
</dbReference>
<dbReference type="InterPro" id="IPR048068">
    <property type="entry name" value="LarA-like"/>
</dbReference>
<protein>
    <recommendedName>
        <fullName evidence="1">LarA-like N-terminal domain-containing protein</fullName>
    </recommendedName>
</protein>
<sequence length="415" mass="46451">MTQKPVMSEEEVRNWFSSQLPQSDFEGKKVLLIVPDQTRTAPMPLLFDSLFEQLNGVVEKIDVIFALGTHPAISEELMCQLLGIQPEERNTKYAKVELINHEWDNPDALDTIGTLTKADTERISDGLLSQEVPIQINKRIHDYDLLLVMGPVFPHEVVGFSGGNKYFFPGISGPLLLNFFHWLGALITNVGIIGVKGTPVREVVDLSAQSIPVERKAITFVVSSDGTTSLHGLFYGAPEDAWNAAADVSGQTHIIRMEKPFHTVLSCSPTMYDELWTAGKCMYKLEPVVADGGELIIYAPHLKSISVTHGETIHKIGYHCKDYFTEQWDKFKDYPWGVVAHSTHVRGTGTYENGVEKCRMQVTLASQVPKEVCESINLGYRDPATINIEDYANREDEGVLLVRKAGEQLYRLQEE</sequence>
<dbReference type="GO" id="GO:0050043">
    <property type="term" value="F:lactate racemase activity"/>
    <property type="evidence" value="ECO:0007669"/>
    <property type="project" value="InterPro"/>
</dbReference>
<keyword evidence="3" id="KW-1185">Reference proteome</keyword>
<dbReference type="EMBL" id="CP036267">
    <property type="protein sequence ID" value="QDT33223.1"/>
    <property type="molecule type" value="Genomic_DNA"/>
</dbReference>
<dbReference type="AlphaFoldDB" id="A0A517QNL3"/>
<name>A0A517QNL3_9PLAN</name>
<proteinExistence type="predicted"/>
<reference evidence="2 3" key="1">
    <citation type="submission" date="2019-02" db="EMBL/GenBank/DDBJ databases">
        <title>Deep-cultivation of Planctomycetes and their phenomic and genomic characterization uncovers novel biology.</title>
        <authorList>
            <person name="Wiegand S."/>
            <person name="Jogler M."/>
            <person name="Boedeker C."/>
            <person name="Pinto D."/>
            <person name="Vollmers J."/>
            <person name="Rivas-Marin E."/>
            <person name="Kohn T."/>
            <person name="Peeters S.H."/>
            <person name="Heuer A."/>
            <person name="Rast P."/>
            <person name="Oberbeckmann S."/>
            <person name="Bunk B."/>
            <person name="Jeske O."/>
            <person name="Meyerdierks A."/>
            <person name="Storesund J.E."/>
            <person name="Kallscheuer N."/>
            <person name="Luecker S."/>
            <person name="Lage O.M."/>
            <person name="Pohl T."/>
            <person name="Merkel B.J."/>
            <person name="Hornburger P."/>
            <person name="Mueller R.-W."/>
            <person name="Bruemmer F."/>
            <person name="Labrenz M."/>
            <person name="Spormann A.M."/>
            <person name="Op den Camp H."/>
            <person name="Overmann J."/>
            <person name="Amann R."/>
            <person name="Jetten M.S.M."/>
            <person name="Mascher T."/>
            <person name="Medema M.H."/>
            <person name="Devos D.P."/>
            <person name="Kaster A.-K."/>
            <person name="Ovreas L."/>
            <person name="Rohde M."/>
            <person name="Galperin M.Y."/>
            <person name="Jogler C."/>
        </authorList>
    </citation>
    <scope>NUCLEOTIDE SEQUENCE [LARGE SCALE GENOMIC DNA]</scope>
    <source>
        <strain evidence="2 3">Mal48</strain>
    </source>
</reference>
<organism evidence="2 3">
    <name type="scientific">Thalassoglobus polymorphus</name>
    <dbReference type="NCBI Taxonomy" id="2527994"/>
    <lineage>
        <taxon>Bacteria</taxon>
        <taxon>Pseudomonadati</taxon>
        <taxon>Planctomycetota</taxon>
        <taxon>Planctomycetia</taxon>
        <taxon>Planctomycetales</taxon>
        <taxon>Planctomycetaceae</taxon>
        <taxon>Thalassoglobus</taxon>
    </lineage>
</organism>
<feature type="domain" description="LarA-like N-terminal" evidence="1">
    <location>
        <begin position="24"/>
        <end position="181"/>
    </location>
</feature>
<dbReference type="Gene3D" id="3.40.50.11440">
    <property type="match status" value="1"/>
</dbReference>
<dbReference type="Gene3D" id="3.90.226.30">
    <property type="match status" value="1"/>
</dbReference>
<dbReference type="KEGG" id="tpol:Mal48_24760"/>
<dbReference type="Pfam" id="PF09861">
    <property type="entry name" value="Lar_N"/>
    <property type="match status" value="1"/>
</dbReference>
<evidence type="ECO:0000313" key="3">
    <source>
        <dbReference type="Proteomes" id="UP000315724"/>
    </source>
</evidence>
<accession>A0A517QNL3</accession>
<dbReference type="OrthoDB" id="9770545at2"/>
<dbReference type="PANTHER" id="PTHR33171">
    <property type="entry name" value="LAR_N DOMAIN-CONTAINING PROTEIN"/>
    <property type="match status" value="1"/>
</dbReference>
<dbReference type="InterPro" id="IPR043166">
    <property type="entry name" value="LarA-like_C"/>
</dbReference>
<evidence type="ECO:0000313" key="2">
    <source>
        <dbReference type="EMBL" id="QDT33223.1"/>
    </source>
</evidence>